<dbReference type="AlphaFoldDB" id="A0A846XVP1"/>
<dbReference type="PANTHER" id="PTHR30126">
    <property type="entry name" value="HTH-TYPE TRANSCRIPTIONAL REGULATOR"/>
    <property type="match status" value="1"/>
</dbReference>
<evidence type="ECO:0000256" key="1">
    <source>
        <dbReference type="ARBA" id="ARBA00009437"/>
    </source>
</evidence>
<evidence type="ECO:0000256" key="3">
    <source>
        <dbReference type="ARBA" id="ARBA00023163"/>
    </source>
</evidence>
<gene>
    <name evidence="5" type="ORF">HGA08_07545</name>
</gene>
<protein>
    <submittedName>
        <fullName evidence="5">LysR family transcriptional regulator</fullName>
    </submittedName>
</protein>
<dbReference type="Pfam" id="PF00126">
    <property type="entry name" value="HTH_1"/>
    <property type="match status" value="1"/>
</dbReference>
<dbReference type="InterPro" id="IPR000847">
    <property type="entry name" value="LysR_HTH_N"/>
</dbReference>
<reference evidence="5 6" key="1">
    <citation type="submission" date="2020-04" db="EMBL/GenBank/DDBJ databases">
        <title>MicrobeNet Type strains.</title>
        <authorList>
            <person name="Nicholson A.C."/>
        </authorList>
    </citation>
    <scope>NUCLEOTIDE SEQUENCE [LARGE SCALE GENOMIC DNA]</scope>
    <source>
        <strain evidence="5 6">JCM 12354</strain>
    </source>
</reference>
<dbReference type="GO" id="GO:0003700">
    <property type="term" value="F:DNA-binding transcription factor activity"/>
    <property type="evidence" value="ECO:0007669"/>
    <property type="project" value="InterPro"/>
</dbReference>
<dbReference type="InterPro" id="IPR036390">
    <property type="entry name" value="WH_DNA-bd_sf"/>
</dbReference>
<comment type="caution">
    <text evidence="5">The sequence shown here is derived from an EMBL/GenBank/DDBJ whole genome shotgun (WGS) entry which is preliminary data.</text>
</comment>
<evidence type="ECO:0000259" key="4">
    <source>
        <dbReference type="PROSITE" id="PS50931"/>
    </source>
</evidence>
<name>A0A846XVP1_9NOCA</name>
<evidence type="ECO:0000313" key="5">
    <source>
        <dbReference type="EMBL" id="NKY50062.1"/>
    </source>
</evidence>
<dbReference type="Gene3D" id="1.10.10.10">
    <property type="entry name" value="Winged helix-like DNA-binding domain superfamily/Winged helix DNA-binding domain"/>
    <property type="match status" value="1"/>
</dbReference>
<proteinExistence type="inferred from homology"/>
<accession>A0A846XVP1</accession>
<keyword evidence="2" id="KW-0805">Transcription regulation</keyword>
<keyword evidence="6" id="KW-1185">Reference proteome</keyword>
<dbReference type="EMBL" id="JAAXOP010000003">
    <property type="protein sequence ID" value="NKY50062.1"/>
    <property type="molecule type" value="Genomic_DNA"/>
</dbReference>
<dbReference type="GO" id="GO:0000976">
    <property type="term" value="F:transcription cis-regulatory region binding"/>
    <property type="evidence" value="ECO:0007669"/>
    <property type="project" value="TreeGrafter"/>
</dbReference>
<evidence type="ECO:0000256" key="2">
    <source>
        <dbReference type="ARBA" id="ARBA00023015"/>
    </source>
</evidence>
<sequence>MDLVAACKAFVVVSGHGSFTAGAAAAQIPQSVASRRIAALERHFGARLLDRTSRTATLTAFGRDMLPAARRLVESADALEVHAEQAKTRPFRLAVPAVCGPVALARLVAAARRRALHLEPQPAEASRRAELTRTQEVRASIVAVAADRSPWRVPLGVAGTDESRSGPFFLEGLRVVRNSARAGRRRVWIQPEDDMPHIRDPMMRLRDALGLRPAQLAVAPALVAAMAEVLDSGDLLLCSRTQADELGLCWQPVGEVVPMRGYDIAAGLREDAERIRALPYDLLARCLGVPDNGIRGGE</sequence>
<dbReference type="RefSeq" id="WP_067870658.1">
    <property type="nucleotide sequence ID" value="NZ_JAAXOP010000003.1"/>
</dbReference>
<keyword evidence="3" id="KW-0804">Transcription</keyword>
<dbReference type="PROSITE" id="PS50931">
    <property type="entry name" value="HTH_LYSR"/>
    <property type="match status" value="1"/>
</dbReference>
<dbReference type="SUPFAM" id="SSF46785">
    <property type="entry name" value="Winged helix' DNA-binding domain"/>
    <property type="match status" value="1"/>
</dbReference>
<evidence type="ECO:0000313" key="6">
    <source>
        <dbReference type="Proteomes" id="UP000565711"/>
    </source>
</evidence>
<comment type="similarity">
    <text evidence="1">Belongs to the LysR transcriptional regulatory family.</text>
</comment>
<dbReference type="Proteomes" id="UP000565711">
    <property type="component" value="Unassembled WGS sequence"/>
</dbReference>
<feature type="domain" description="HTH lysR-type" evidence="4">
    <location>
        <begin position="1"/>
        <end position="59"/>
    </location>
</feature>
<dbReference type="InterPro" id="IPR036388">
    <property type="entry name" value="WH-like_DNA-bd_sf"/>
</dbReference>
<dbReference type="PANTHER" id="PTHR30126:SF39">
    <property type="entry name" value="HTH-TYPE TRANSCRIPTIONAL REGULATOR CYSL"/>
    <property type="match status" value="1"/>
</dbReference>
<organism evidence="5 6">
    <name type="scientific">Nocardia vermiculata</name>
    <dbReference type="NCBI Taxonomy" id="257274"/>
    <lineage>
        <taxon>Bacteria</taxon>
        <taxon>Bacillati</taxon>
        <taxon>Actinomycetota</taxon>
        <taxon>Actinomycetes</taxon>
        <taxon>Mycobacteriales</taxon>
        <taxon>Nocardiaceae</taxon>
        <taxon>Nocardia</taxon>
    </lineage>
</organism>